<protein>
    <submittedName>
        <fullName evidence="1">Uncharacterized protein</fullName>
    </submittedName>
</protein>
<sequence length="227" mass="25300">MKLVNIETSRVTRIYPPDEIQPWGGFYAPALAKAIVDHYEFQSPPSPNPETPNSIILTGGRVLVDGSTPINIKSLGLYPDGFIVDTYETAGSMAVAMEFERWLVENFAFRYPKKSPRNLYDSNLIVDFDEDISRSLGILVSMGQAIGGALYQTYETYVPLGVHAIAFSADPEYVTTHGIQFKTDFSIVRRLGHPHSGNRYFCTAPLPNRTHFDLLINLENIALGRIA</sequence>
<keyword evidence="2" id="KW-1185">Reference proteome</keyword>
<evidence type="ECO:0000313" key="2">
    <source>
        <dbReference type="Proteomes" id="UP000553963"/>
    </source>
</evidence>
<dbReference type="Proteomes" id="UP000553963">
    <property type="component" value="Unassembled WGS sequence"/>
</dbReference>
<name>A0A840ANR9_9HYPH</name>
<dbReference type="EMBL" id="JACIDS010000002">
    <property type="protein sequence ID" value="MBB3930948.1"/>
    <property type="molecule type" value="Genomic_DNA"/>
</dbReference>
<evidence type="ECO:0000313" key="1">
    <source>
        <dbReference type="EMBL" id="MBB3930948.1"/>
    </source>
</evidence>
<organism evidence="1 2">
    <name type="scientific">Kaistia hirudinis</name>
    <dbReference type="NCBI Taxonomy" id="1293440"/>
    <lineage>
        <taxon>Bacteria</taxon>
        <taxon>Pseudomonadati</taxon>
        <taxon>Pseudomonadota</taxon>
        <taxon>Alphaproteobacteria</taxon>
        <taxon>Hyphomicrobiales</taxon>
        <taxon>Kaistiaceae</taxon>
        <taxon>Kaistia</taxon>
    </lineage>
</organism>
<accession>A0A840ANR9</accession>
<gene>
    <name evidence="1" type="ORF">GGR25_001987</name>
</gene>
<comment type="caution">
    <text evidence="1">The sequence shown here is derived from an EMBL/GenBank/DDBJ whole genome shotgun (WGS) entry which is preliminary data.</text>
</comment>
<dbReference type="RefSeq" id="WP_183398552.1">
    <property type="nucleotide sequence ID" value="NZ_JBHLWW010000001.1"/>
</dbReference>
<reference evidence="1 2" key="1">
    <citation type="submission" date="2020-08" db="EMBL/GenBank/DDBJ databases">
        <title>Genomic Encyclopedia of Type Strains, Phase IV (KMG-IV): sequencing the most valuable type-strain genomes for metagenomic binning, comparative biology and taxonomic classification.</title>
        <authorList>
            <person name="Goeker M."/>
        </authorList>
    </citation>
    <scope>NUCLEOTIDE SEQUENCE [LARGE SCALE GENOMIC DNA]</scope>
    <source>
        <strain evidence="1 2">DSM 25966</strain>
    </source>
</reference>
<proteinExistence type="predicted"/>
<dbReference type="AlphaFoldDB" id="A0A840ANR9"/>